<gene>
    <name evidence="2" type="ORF">FC40_GL000355</name>
</gene>
<evidence type="ECO:0000313" key="2">
    <source>
        <dbReference type="EMBL" id="KRM19273.1"/>
    </source>
</evidence>
<dbReference type="STRING" id="1423755.FC40_GL000355"/>
<dbReference type="RefSeq" id="WP_025022756.1">
    <property type="nucleotide sequence ID" value="NZ_AZGD01000079.1"/>
</dbReference>
<dbReference type="Gene3D" id="2.60.40.10">
    <property type="entry name" value="Immunoglobulins"/>
    <property type="match status" value="1"/>
</dbReference>
<keyword evidence="3" id="KW-1185">Reference proteome</keyword>
<feature type="transmembrane region" description="Helical" evidence="1">
    <location>
        <begin position="114"/>
        <end position="133"/>
    </location>
</feature>
<dbReference type="EMBL" id="AZGD01000079">
    <property type="protein sequence ID" value="KRM19273.1"/>
    <property type="molecule type" value="Genomic_DNA"/>
</dbReference>
<organism evidence="2 3">
    <name type="scientific">Ligilactobacillus hayakitensis DSM 18933 = JCM 14209</name>
    <dbReference type="NCBI Taxonomy" id="1423755"/>
    <lineage>
        <taxon>Bacteria</taxon>
        <taxon>Bacillati</taxon>
        <taxon>Bacillota</taxon>
        <taxon>Bacilli</taxon>
        <taxon>Lactobacillales</taxon>
        <taxon>Lactobacillaceae</taxon>
        <taxon>Ligilactobacillus</taxon>
    </lineage>
</organism>
<dbReference type="eggNOG" id="ENOG5030BD8">
    <property type="taxonomic scope" value="Bacteria"/>
</dbReference>
<proteinExistence type="predicted"/>
<dbReference type="PATRIC" id="fig|1423755.3.peg.394"/>
<protein>
    <submittedName>
        <fullName evidence="2">Uncharacterized protein</fullName>
    </submittedName>
</protein>
<feature type="transmembrane region" description="Helical" evidence="1">
    <location>
        <begin position="63"/>
        <end position="80"/>
    </location>
</feature>
<comment type="caution">
    <text evidence="2">The sequence shown here is derived from an EMBL/GenBank/DDBJ whole genome shotgun (WGS) entry which is preliminary data.</text>
</comment>
<feature type="transmembrane region" description="Helical" evidence="1">
    <location>
        <begin position="145"/>
        <end position="164"/>
    </location>
</feature>
<feature type="transmembrane region" description="Helical" evidence="1">
    <location>
        <begin position="92"/>
        <end position="108"/>
    </location>
</feature>
<feature type="transmembrane region" description="Helical" evidence="1">
    <location>
        <begin position="6"/>
        <end position="28"/>
    </location>
</feature>
<dbReference type="Proteomes" id="UP000051054">
    <property type="component" value="Unassembled WGS sequence"/>
</dbReference>
<keyword evidence="1" id="KW-0472">Membrane</keyword>
<feature type="transmembrane region" description="Helical" evidence="1">
    <location>
        <begin position="40"/>
        <end position="57"/>
    </location>
</feature>
<accession>A0A0R1WU96</accession>
<reference evidence="2 3" key="1">
    <citation type="journal article" date="2015" name="Genome Announc.">
        <title>Expanding the biotechnology potential of lactobacilli through comparative genomics of 213 strains and associated genera.</title>
        <authorList>
            <person name="Sun Z."/>
            <person name="Harris H.M."/>
            <person name="McCann A."/>
            <person name="Guo C."/>
            <person name="Argimon S."/>
            <person name="Zhang W."/>
            <person name="Yang X."/>
            <person name="Jeffery I.B."/>
            <person name="Cooney J.C."/>
            <person name="Kagawa T.F."/>
            <person name="Liu W."/>
            <person name="Song Y."/>
            <person name="Salvetti E."/>
            <person name="Wrobel A."/>
            <person name="Rasinkangas P."/>
            <person name="Parkhill J."/>
            <person name="Rea M.C."/>
            <person name="O'Sullivan O."/>
            <person name="Ritari J."/>
            <person name="Douillard F.P."/>
            <person name="Paul Ross R."/>
            <person name="Yang R."/>
            <person name="Briner A.E."/>
            <person name="Felis G.E."/>
            <person name="de Vos W.M."/>
            <person name="Barrangou R."/>
            <person name="Klaenhammer T.R."/>
            <person name="Caufield P.W."/>
            <person name="Cui Y."/>
            <person name="Zhang H."/>
            <person name="O'Toole P.W."/>
        </authorList>
    </citation>
    <scope>NUCLEOTIDE SEQUENCE [LARGE SCALE GENOMIC DNA]</scope>
    <source>
        <strain evidence="2 3">DSM 18933</strain>
    </source>
</reference>
<evidence type="ECO:0000313" key="3">
    <source>
        <dbReference type="Proteomes" id="UP000051054"/>
    </source>
</evidence>
<sequence length="382" mass="44326">MSDMYYIGSNIFAFSLALIFAFIVQLLIKKIKKGSHESSYSLNLYFAIGMILLSMTGLGGNDLALPGWLTLVVQVILFLINKKDDKVEKRDYYTWATGLISIISGIYVMCDYSTWSYCELVVLGILWIVVRVYLKEYKLWKLTSLRIYTTAVFAIGLIMWVVGYCDWNFSAHVYTDESETYISKKTVELTGTATPDTKVKVYLDGEHYDDVYADEDGYFSYKADTVGKYKFVVKYEGETDYDTTQVKASKAYKKRLLKRINTNFYNTYLTLGKDCEDFGNNALNTWDEGSEDPDSIYKRLQDENKDKIEKMQEKMWELQFNIKVIKSLDKEAYAEYKKYYEDMYKFYNVSIDPAGSLDDVEDEFGDLDTQVASNSRMMRVEE</sequence>
<dbReference type="InterPro" id="IPR013783">
    <property type="entry name" value="Ig-like_fold"/>
</dbReference>
<dbReference type="AlphaFoldDB" id="A0A0R1WU96"/>
<evidence type="ECO:0000256" key="1">
    <source>
        <dbReference type="SAM" id="Phobius"/>
    </source>
</evidence>
<keyword evidence="1" id="KW-1133">Transmembrane helix</keyword>
<keyword evidence="1" id="KW-0812">Transmembrane</keyword>
<name>A0A0R1WU96_9LACO</name>